<proteinExistence type="predicted"/>
<gene>
    <name evidence="1" type="ORF">MGYG_09152</name>
</gene>
<dbReference type="EMBL" id="DS989828">
    <property type="protein sequence ID" value="EFR04391.1"/>
    <property type="molecule type" value="Genomic_DNA"/>
</dbReference>
<dbReference type="VEuPathDB" id="FungiDB:MGYG_09152"/>
<protein>
    <submittedName>
        <fullName evidence="1">Uncharacterized protein</fullName>
    </submittedName>
</protein>
<reference evidence="2" key="1">
    <citation type="journal article" date="2012" name="MBio">
        <title>Comparative genome analysis of Trichophyton rubrum and related dermatophytes reveals candidate genes involved in infection.</title>
        <authorList>
            <person name="Martinez D.A."/>
            <person name="Oliver B.G."/>
            <person name="Graeser Y."/>
            <person name="Goldberg J.M."/>
            <person name="Li W."/>
            <person name="Martinez-Rossi N.M."/>
            <person name="Monod M."/>
            <person name="Shelest E."/>
            <person name="Barton R.C."/>
            <person name="Birch E."/>
            <person name="Brakhage A.A."/>
            <person name="Chen Z."/>
            <person name="Gurr S.J."/>
            <person name="Heiman D."/>
            <person name="Heitman J."/>
            <person name="Kosti I."/>
            <person name="Rossi A."/>
            <person name="Saif S."/>
            <person name="Samalova M."/>
            <person name="Saunders C.W."/>
            <person name="Shea T."/>
            <person name="Summerbell R.C."/>
            <person name="Xu J."/>
            <person name="Young S."/>
            <person name="Zeng Q."/>
            <person name="Birren B.W."/>
            <person name="Cuomo C.A."/>
            <person name="White T.C."/>
        </authorList>
    </citation>
    <scope>NUCLEOTIDE SEQUENCE [LARGE SCALE GENOMIC DNA]</scope>
    <source>
        <strain evidence="2">ATCC MYA-4604 / CBS 118893</strain>
    </source>
</reference>
<evidence type="ECO:0000313" key="1">
    <source>
        <dbReference type="EMBL" id="EFR04391.1"/>
    </source>
</evidence>
<dbReference type="InParanoid" id="E4V317"/>
<name>E4V317_ARTGP</name>
<dbReference type="HOGENOM" id="CLU_2372364_0_0_1"/>
<dbReference type="AlphaFoldDB" id="E4V317"/>
<dbReference type="RefSeq" id="XP_003170154.1">
    <property type="nucleotide sequence ID" value="XM_003170106.1"/>
</dbReference>
<keyword evidence="2" id="KW-1185">Reference proteome</keyword>
<sequence length="95" mass="10121">MSCHAEFSFRAGNRSSTFEEGQSAVIYEHVDGICDDQGGLSQGISNSLMPSSGRDTPQTTVYNAERQSICIISHPSAAAVMQVGKNNMHSGTDNP</sequence>
<dbReference type="GeneID" id="10025393"/>
<organism evidence="2">
    <name type="scientific">Arthroderma gypseum (strain ATCC MYA-4604 / CBS 118893)</name>
    <name type="common">Microsporum gypseum</name>
    <dbReference type="NCBI Taxonomy" id="535722"/>
    <lineage>
        <taxon>Eukaryota</taxon>
        <taxon>Fungi</taxon>
        <taxon>Dikarya</taxon>
        <taxon>Ascomycota</taxon>
        <taxon>Pezizomycotina</taxon>
        <taxon>Eurotiomycetes</taxon>
        <taxon>Eurotiomycetidae</taxon>
        <taxon>Onygenales</taxon>
        <taxon>Arthrodermataceae</taxon>
        <taxon>Nannizzia</taxon>
    </lineage>
</organism>
<dbReference type="Proteomes" id="UP000002669">
    <property type="component" value="Unassembled WGS sequence"/>
</dbReference>
<evidence type="ECO:0000313" key="2">
    <source>
        <dbReference type="Proteomes" id="UP000002669"/>
    </source>
</evidence>
<accession>E4V317</accession>